<evidence type="ECO:0000259" key="2">
    <source>
        <dbReference type="Pfam" id="PF13454"/>
    </source>
</evidence>
<dbReference type="PANTHER" id="PTHR40254">
    <property type="entry name" value="BLR0577 PROTEIN"/>
    <property type="match status" value="1"/>
</dbReference>
<comment type="caution">
    <text evidence="3">The sequence shown here is derived from an EMBL/GenBank/DDBJ whole genome shotgun (WGS) entry which is preliminary data.</text>
</comment>
<gene>
    <name evidence="3" type="ORF">GCM10011360_28270</name>
</gene>
<sequence>MKQAKLRPARGKGGIAHAAVPSARPRGFTPPRVAIVGTGPTAIYALKHLLESGAPMDIHLFEREREIGTGMPYREGANLPQMLSNIGSREVPPVVETLEGFLRSCDAATRREFGIEDYEIGPETFYPRLVLGRYFMAQIAAMIARARGGGHGVEVHARHVVTDIVPAPDGVVVQFETPHAADAATFDHVIIATGHHWSARTDGSGVLLHAPWPAERLRRFAGAHVGIIGSSLTAIDTAIALASFHGRFEEAEGVRWLPNSTDSPFRMAMLSRRGLLPDADWFYPLPLPELPRFNPPAVEGLGQPGLLSPAQNLLARDLHQLDPAYAALTRPEKIEGYADRHFADRLTKGSWTAAKAGLEEAVADRDARRTAAWRMALLAAHLVYETILPQFTEQERELFDRELRPVFSDVYASVPHRSIRRMLALHDAGVLELHRLGETYTILPDGLGARISGRSGEHRFDHLIDARGQSAATLDDLGFPTLSQRGRFDPETLRVACDLCPASTIACVAIPVVLRHNPFVQGLENVEALGRRAADNVLASLGAPKAA</sequence>
<dbReference type="InterPro" id="IPR036188">
    <property type="entry name" value="FAD/NAD-bd_sf"/>
</dbReference>
<feature type="compositionally biased region" description="Basic residues" evidence="1">
    <location>
        <begin position="1"/>
        <end position="10"/>
    </location>
</feature>
<accession>A0A917ABF2</accession>
<feature type="region of interest" description="Disordered" evidence="1">
    <location>
        <begin position="1"/>
        <end position="23"/>
    </location>
</feature>
<dbReference type="Gene3D" id="3.40.50.720">
    <property type="entry name" value="NAD(P)-binding Rossmann-like Domain"/>
    <property type="match status" value="1"/>
</dbReference>
<dbReference type="Pfam" id="PF13454">
    <property type="entry name" value="NAD_binding_9"/>
    <property type="match status" value="1"/>
</dbReference>
<feature type="domain" description="FAD-dependent urate hydroxylase HpyO/Asp monooxygenase CreE-like FAD/NAD(P)-binding" evidence="2">
    <location>
        <begin position="34"/>
        <end position="195"/>
    </location>
</feature>
<dbReference type="InterPro" id="IPR038732">
    <property type="entry name" value="HpyO/CreE_NAD-binding"/>
</dbReference>
<dbReference type="Proteomes" id="UP000612855">
    <property type="component" value="Unassembled WGS sequence"/>
</dbReference>
<evidence type="ECO:0000313" key="4">
    <source>
        <dbReference type="Proteomes" id="UP000612855"/>
    </source>
</evidence>
<reference evidence="4" key="1">
    <citation type="journal article" date="2019" name="Int. J. Syst. Evol. Microbiol.">
        <title>The Global Catalogue of Microorganisms (GCM) 10K type strain sequencing project: providing services to taxonomists for standard genome sequencing and annotation.</title>
        <authorList>
            <consortium name="The Broad Institute Genomics Platform"/>
            <consortium name="The Broad Institute Genome Sequencing Center for Infectious Disease"/>
            <person name="Wu L."/>
            <person name="Ma J."/>
        </authorList>
    </citation>
    <scope>NUCLEOTIDE SEQUENCE [LARGE SCALE GENOMIC DNA]</scope>
    <source>
        <strain evidence="4">CGMCC 1.12664</strain>
    </source>
</reference>
<organism evidence="3 4">
    <name type="scientific">Primorskyibacter flagellatus</name>
    <dbReference type="NCBI Taxonomy" id="1387277"/>
    <lineage>
        <taxon>Bacteria</taxon>
        <taxon>Pseudomonadati</taxon>
        <taxon>Pseudomonadota</taxon>
        <taxon>Alphaproteobacteria</taxon>
        <taxon>Rhodobacterales</taxon>
        <taxon>Roseobacteraceae</taxon>
        <taxon>Primorskyibacter</taxon>
    </lineage>
</organism>
<dbReference type="EMBL" id="BMFJ01000001">
    <property type="protein sequence ID" value="GGE38876.1"/>
    <property type="molecule type" value="Genomic_DNA"/>
</dbReference>
<dbReference type="Gene3D" id="3.50.50.60">
    <property type="entry name" value="FAD/NAD(P)-binding domain"/>
    <property type="match status" value="1"/>
</dbReference>
<keyword evidence="4" id="KW-1185">Reference proteome</keyword>
<evidence type="ECO:0000256" key="1">
    <source>
        <dbReference type="SAM" id="MobiDB-lite"/>
    </source>
</evidence>
<name>A0A917ABF2_9RHOB</name>
<proteinExistence type="predicted"/>
<dbReference type="RefSeq" id="WP_188478288.1">
    <property type="nucleotide sequence ID" value="NZ_BMFJ01000001.1"/>
</dbReference>
<dbReference type="AlphaFoldDB" id="A0A917ABF2"/>
<dbReference type="SUPFAM" id="SSF51905">
    <property type="entry name" value="FAD/NAD(P)-binding domain"/>
    <property type="match status" value="1"/>
</dbReference>
<dbReference type="PANTHER" id="PTHR40254:SF1">
    <property type="entry name" value="BLR0577 PROTEIN"/>
    <property type="match status" value="1"/>
</dbReference>
<protein>
    <submittedName>
        <fullName evidence="3">FAD/NAD(P) binding domain-containing protein</fullName>
    </submittedName>
</protein>
<evidence type="ECO:0000313" key="3">
    <source>
        <dbReference type="EMBL" id="GGE38876.1"/>
    </source>
</evidence>
<dbReference type="InterPro" id="IPR052189">
    <property type="entry name" value="L-asp_N-monooxygenase_NS-form"/>
</dbReference>